<reference evidence="2 3" key="1">
    <citation type="journal article" date="2021" name="ISME Commun">
        <title>Automated analysis of genomic sequences facilitates high-throughput and comprehensive description of bacteria.</title>
        <authorList>
            <person name="Hitch T.C.A."/>
        </authorList>
    </citation>
    <scope>NUCLEOTIDE SEQUENCE [LARGE SCALE GENOMIC DNA]</scope>
    <source>
        <strain evidence="2 3">Sanger_04</strain>
    </source>
</reference>
<comment type="caution">
    <text evidence="2">The sequence shown here is derived from an EMBL/GenBank/DDBJ whole genome shotgun (WGS) entry which is preliminary data.</text>
</comment>
<feature type="region of interest" description="Disordered" evidence="1">
    <location>
        <begin position="139"/>
        <end position="193"/>
    </location>
</feature>
<dbReference type="SUPFAM" id="SSF50249">
    <property type="entry name" value="Nucleic acid-binding proteins"/>
    <property type="match status" value="1"/>
</dbReference>
<gene>
    <name evidence="2" type="ORF">OCV63_01460</name>
</gene>
<dbReference type="InterPro" id="IPR012340">
    <property type="entry name" value="NA-bd_OB-fold"/>
</dbReference>
<proteinExistence type="predicted"/>
<protein>
    <recommendedName>
        <fullName evidence="4">Single-stranded DNA-binding protein</fullName>
    </recommendedName>
</protein>
<keyword evidence="3" id="KW-1185">Reference proteome</keyword>
<dbReference type="Proteomes" id="UP001652461">
    <property type="component" value="Unassembled WGS sequence"/>
</dbReference>
<sequence>MADNNRTYTTWMQTKVGDKTVVYLEGYVREDREGNTVTIKEVNGKDGPVNVATVLVSVTIGDRRAENLLGYVNKEYGSYFVRISMFGSVCDRIQKYAPAKNQRLGFLGMLSINEYEGRNGVMKSLNLTANDFKVCTAKKEGGETHNPKQTSANNNPEQEPKKTTGNQKGGSAKKSQQETGPVHDDPGAFDMSIYENGFTNLDLSDELPYD</sequence>
<evidence type="ECO:0000256" key="1">
    <source>
        <dbReference type="SAM" id="MobiDB-lite"/>
    </source>
</evidence>
<feature type="compositionally biased region" description="Polar residues" evidence="1">
    <location>
        <begin position="147"/>
        <end position="157"/>
    </location>
</feature>
<evidence type="ECO:0008006" key="4">
    <source>
        <dbReference type="Google" id="ProtNLM"/>
    </source>
</evidence>
<evidence type="ECO:0000313" key="3">
    <source>
        <dbReference type="Proteomes" id="UP001652461"/>
    </source>
</evidence>
<organism evidence="2 3">
    <name type="scientific">Laedolimicola ammoniilytica</name>
    <dbReference type="NCBI Taxonomy" id="2981771"/>
    <lineage>
        <taxon>Bacteria</taxon>
        <taxon>Bacillati</taxon>
        <taxon>Bacillota</taxon>
        <taxon>Clostridia</taxon>
        <taxon>Lachnospirales</taxon>
        <taxon>Lachnospiraceae</taxon>
        <taxon>Laedolimicola</taxon>
    </lineage>
</organism>
<dbReference type="EMBL" id="JAOQKC010000002">
    <property type="protein sequence ID" value="MCU6695562.1"/>
    <property type="molecule type" value="Genomic_DNA"/>
</dbReference>
<dbReference type="RefSeq" id="WP_158361640.1">
    <property type="nucleotide sequence ID" value="NZ_JAOQKC010000002.1"/>
</dbReference>
<evidence type="ECO:0000313" key="2">
    <source>
        <dbReference type="EMBL" id="MCU6695562.1"/>
    </source>
</evidence>
<accession>A0ABT2RTR8</accession>
<name>A0ABT2RTR8_9FIRM</name>